<dbReference type="SMART" id="SM00091">
    <property type="entry name" value="PAS"/>
    <property type="match status" value="2"/>
</dbReference>
<evidence type="ECO:0000259" key="3">
    <source>
        <dbReference type="PROSITE" id="PS51831"/>
    </source>
</evidence>
<dbReference type="Pfam" id="PF08448">
    <property type="entry name" value="PAS_4"/>
    <property type="match status" value="1"/>
</dbReference>
<feature type="domain" description="PAS" evidence="1">
    <location>
        <begin position="172"/>
        <end position="243"/>
    </location>
</feature>
<dbReference type="InterPro" id="IPR035965">
    <property type="entry name" value="PAS-like_dom_sf"/>
</dbReference>
<dbReference type="SUPFAM" id="SSF109604">
    <property type="entry name" value="HD-domain/PDEase-like"/>
    <property type="match status" value="1"/>
</dbReference>
<dbReference type="InterPro" id="IPR052020">
    <property type="entry name" value="Cyclic_di-GMP/3'3'-cGAMP_PDE"/>
</dbReference>
<dbReference type="GO" id="GO:0016301">
    <property type="term" value="F:kinase activity"/>
    <property type="evidence" value="ECO:0007669"/>
    <property type="project" value="UniProtKB-KW"/>
</dbReference>
<organism evidence="5 6">
    <name type="scientific">Deinococcus arcticus</name>
    <dbReference type="NCBI Taxonomy" id="2136176"/>
    <lineage>
        <taxon>Bacteria</taxon>
        <taxon>Thermotogati</taxon>
        <taxon>Deinococcota</taxon>
        <taxon>Deinococci</taxon>
        <taxon>Deinococcales</taxon>
        <taxon>Deinococcaceae</taxon>
        <taxon>Deinococcus</taxon>
    </lineage>
</organism>
<dbReference type="PANTHER" id="PTHR45228">
    <property type="entry name" value="CYCLIC DI-GMP PHOSPHODIESTERASE TM_0186-RELATED"/>
    <property type="match status" value="1"/>
</dbReference>
<sequence>MSALDAGPGSDLHPLRPLPAPEPAFDRLAALAGRVLGSPIVLIALMDDGLFWFRSALGLDLTGLDPVRLFCEQVLGASEPLVVTDPHAHPSLRHSPLVTGTPFIHFYAGAPLRLPGGPVVGTLSVLDHQPRADFGEDDRRALQDLADTVVRELELGRALQATQQALHQQRRSEALKDAMLNAALDCVVTMDSRGRVLEWNAAAEQTFGYTRQEAAGRELAELIVPPDAREAHRRGLAHYLRTGQGPVLGRRIEVPALRRSGESFPCELAISAVDSGEEVLFTAHLRDLTERRAAEEARRDSHALLRAVVDTVPEAIFVKDRQERYVMINAAGAGLIGRPADEILGRSDHELFPEATALHSGRQDRLVLDTGQTAQYEVTDQLPDGRVRSFLSTKSAYHGAQGEVLGLIGSAIDLTDRKALAEQLERQNAQLAAHVQTRTQELEAAQLETLERLARAAEHRDEDTGEHVHRVAQAAAGIAAQLGLPGEQVKLIARAAPLHDVGKIGVPDAILLKPGRLTSEEFEMVKTHTTIGASLLNDSHSALMQAAQTIALTHHERWDGAGYPQGLMGEAIPLLGRIVAVADVFDALTSERPYKRAWTVEAAVAEIRAQAGRQFDPAVVAAFEAWLGAGRRALQAENSAKVAE</sequence>
<dbReference type="SMART" id="SM00471">
    <property type="entry name" value="HDc"/>
    <property type="match status" value="1"/>
</dbReference>
<gene>
    <name evidence="5" type="ORF">C8263_13950</name>
</gene>
<keyword evidence="6" id="KW-1185">Reference proteome</keyword>
<keyword evidence="5" id="KW-0418">Kinase</keyword>
<dbReference type="Pfam" id="PF13426">
    <property type="entry name" value="PAS_9"/>
    <property type="match status" value="1"/>
</dbReference>
<dbReference type="EMBL" id="PYSV01000014">
    <property type="protein sequence ID" value="PTA67195.1"/>
    <property type="molecule type" value="Genomic_DNA"/>
</dbReference>
<name>A0A2T3W5L5_9DEIO</name>
<dbReference type="Gene3D" id="3.30.450.40">
    <property type="match status" value="1"/>
</dbReference>
<dbReference type="InterPro" id="IPR013656">
    <property type="entry name" value="PAS_4"/>
</dbReference>
<feature type="domain" description="HD-GYP" evidence="4">
    <location>
        <begin position="442"/>
        <end position="639"/>
    </location>
</feature>
<dbReference type="SUPFAM" id="SSF55785">
    <property type="entry name" value="PYP-like sensor domain (PAS domain)"/>
    <property type="match status" value="2"/>
</dbReference>
<dbReference type="PROSITE" id="PS51831">
    <property type="entry name" value="HD"/>
    <property type="match status" value="1"/>
</dbReference>
<evidence type="ECO:0000259" key="4">
    <source>
        <dbReference type="PROSITE" id="PS51832"/>
    </source>
</evidence>
<dbReference type="SMART" id="SM00086">
    <property type="entry name" value="PAC"/>
    <property type="match status" value="2"/>
</dbReference>
<dbReference type="SMART" id="SM00065">
    <property type="entry name" value="GAF"/>
    <property type="match status" value="1"/>
</dbReference>
<dbReference type="PROSITE" id="PS50113">
    <property type="entry name" value="PAC"/>
    <property type="match status" value="2"/>
</dbReference>
<dbReference type="InterPro" id="IPR003018">
    <property type="entry name" value="GAF"/>
</dbReference>
<keyword evidence="5" id="KW-0808">Transferase</keyword>
<dbReference type="InterPro" id="IPR000014">
    <property type="entry name" value="PAS"/>
</dbReference>
<dbReference type="Pfam" id="PF13487">
    <property type="entry name" value="HD_5"/>
    <property type="match status" value="1"/>
</dbReference>
<dbReference type="SUPFAM" id="SSF55781">
    <property type="entry name" value="GAF domain-like"/>
    <property type="match status" value="1"/>
</dbReference>
<feature type="domain" description="PAC" evidence="2">
    <location>
        <begin position="250"/>
        <end position="300"/>
    </location>
</feature>
<dbReference type="PROSITE" id="PS51832">
    <property type="entry name" value="HD_GYP"/>
    <property type="match status" value="1"/>
</dbReference>
<evidence type="ECO:0000259" key="1">
    <source>
        <dbReference type="PROSITE" id="PS50112"/>
    </source>
</evidence>
<evidence type="ECO:0000313" key="6">
    <source>
        <dbReference type="Proteomes" id="UP000240317"/>
    </source>
</evidence>
<dbReference type="InterPro" id="IPR037522">
    <property type="entry name" value="HD_GYP_dom"/>
</dbReference>
<dbReference type="NCBIfam" id="TIGR00229">
    <property type="entry name" value="sensory_box"/>
    <property type="match status" value="2"/>
</dbReference>
<feature type="domain" description="HD" evidence="3">
    <location>
        <begin position="464"/>
        <end position="588"/>
    </location>
</feature>
<feature type="domain" description="PAS" evidence="1">
    <location>
        <begin position="301"/>
        <end position="347"/>
    </location>
</feature>
<dbReference type="InterPro" id="IPR001610">
    <property type="entry name" value="PAC"/>
</dbReference>
<reference evidence="5 6" key="1">
    <citation type="submission" date="2018-03" db="EMBL/GenBank/DDBJ databases">
        <title>Draft genome of Deinococcus sp. OD32.</title>
        <authorList>
            <person name="Wang X.-P."/>
            <person name="Du Z.-J."/>
        </authorList>
    </citation>
    <scope>NUCLEOTIDE SEQUENCE [LARGE SCALE GENOMIC DNA]</scope>
    <source>
        <strain evidence="5 6">OD32</strain>
    </source>
</reference>
<feature type="domain" description="PAC" evidence="2">
    <location>
        <begin position="372"/>
        <end position="426"/>
    </location>
</feature>
<dbReference type="InterPro" id="IPR003607">
    <property type="entry name" value="HD/PDEase_dom"/>
</dbReference>
<protein>
    <submittedName>
        <fullName evidence="5">Histidine kinase</fullName>
    </submittedName>
</protein>
<dbReference type="Pfam" id="PF01590">
    <property type="entry name" value="GAF"/>
    <property type="match status" value="1"/>
</dbReference>
<evidence type="ECO:0000259" key="2">
    <source>
        <dbReference type="PROSITE" id="PS50113"/>
    </source>
</evidence>
<proteinExistence type="predicted"/>
<dbReference type="Gene3D" id="3.30.450.20">
    <property type="entry name" value="PAS domain"/>
    <property type="match status" value="2"/>
</dbReference>
<dbReference type="PANTHER" id="PTHR45228:SF8">
    <property type="entry name" value="TWO-COMPONENT RESPONSE REGULATOR-RELATED"/>
    <property type="match status" value="1"/>
</dbReference>
<dbReference type="InterPro" id="IPR029016">
    <property type="entry name" value="GAF-like_dom_sf"/>
</dbReference>
<comment type="caution">
    <text evidence="5">The sequence shown here is derived from an EMBL/GenBank/DDBJ whole genome shotgun (WGS) entry which is preliminary data.</text>
</comment>
<dbReference type="Gene3D" id="1.10.3210.10">
    <property type="entry name" value="Hypothetical protein af1432"/>
    <property type="match status" value="1"/>
</dbReference>
<dbReference type="AlphaFoldDB" id="A0A2T3W5L5"/>
<dbReference type="Proteomes" id="UP000240317">
    <property type="component" value="Unassembled WGS sequence"/>
</dbReference>
<dbReference type="PROSITE" id="PS50112">
    <property type="entry name" value="PAS"/>
    <property type="match status" value="2"/>
</dbReference>
<dbReference type="CDD" id="cd00077">
    <property type="entry name" value="HDc"/>
    <property type="match status" value="1"/>
</dbReference>
<dbReference type="InterPro" id="IPR000700">
    <property type="entry name" value="PAS-assoc_C"/>
</dbReference>
<dbReference type="InterPro" id="IPR006674">
    <property type="entry name" value="HD_domain"/>
</dbReference>
<accession>A0A2T3W5L5</accession>
<dbReference type="CDD" id="cd00130">
    <property type="entry name" value="PAS"/>
    <property type="match status" value="2"/>
</dbReference>
<dbReference type="OrthoDB" id="9798833at2"/>
<evidence type="ECO:0000313" key="5">
    <source>
        <dbReference type="EMBL" id="PTA67195.1"/>
    </source>
</evidence>